<gene>
    <name evidence="2" type="ORF">K1Y79_22145</name>
</gene>
<dbReference type="Proteomes" id="UP000812961">
    <property type="component" value="Unassembled WGS sequence"/>
</dbReference>
<sequence>MHHTLLTLHSITRWLVLTSLIYGIWMAWEGYRSGRQFSRFNNSVRHITATIAHIQLMLGLSLYMISPVVKYNVIEAEGHSLVSEHTFFRLIHLLLMVVAVVLITIGSARAKRIETAGLKFRTILIWFSLALLIILVAIPWPFSPFAHRPYFRFF</sequence>
<feature type="transmembrane region" description="Helical" evidence="1">
    <location>
        <begin position="6"/>
        <end position="25"/>
    </location>
</feature>
<proteinExistence type="predicted"/>
<keyword evidence="3" id="KW-1185">Reference proteome</keyword>
<feature type="transmembrane region" description="Helical" evidence="1">
    <location>
        <begin position="120"/>
        <end position="142"/>
    </location>
</feature>
<accession>A0ABS7GH80</accession>
<feature type="transmembrane region" description="Helical" evidence="1">
    <location>
        <begin position="46"/>
        <end position="66"/>
    </location>
</feature>
<evidence type="ECO:0000313" key="3">
    <source>
        <dbReference type="Proteomes" id="UP000812961"/>
    </source>
</evidence>
<dbReference type="RefSeq" id="WP_220252381.1">
    <property type="nucleotide sequence ID" value="NZ_JAICCF010000004.1"/>
</dbReference>
<reference evidence="2 3" key="1">
    <citation type="submission" date="2021-08" db="EMBL/GenBank/DDBJ databases">
        <title>The genome sequence of Chitinophaga sp. B61.</title>
        <authorList>
            <person name="Zhang X."/>
        </authorList>
    </citation>
    <scope>NUCLEOTIDE SEQUENCE [LARGE SCALE GENOMIC DNA]</scope>
    <source>
        <strain evidence="2 3">B61</strain>
    </source>
</reference>
<evidence type="ECO:0000256" key="1">
    <source>
        <dbReference type="SAM" id="Phobius"/>
    </source>
</evidence>
<comment type="caution">
    <text evidence="2">The sequence shown here is derived from an EMBL/GenBank/DDBJ whole genome shotgun (WGS) entry which is preliminary data.</text>
</comment>
<keyword evidence="1" id="KW-0472">Membrane</keyword>
<evidence type="ECO:0000313" key="2">
    <source>
        <dbReference type="EMBL" id="MBW8687054.1"/>
    </source>
</evidence>
<protein>
    <recommendedName>
        <fullName evidence="4">Cytochrome B</fullName>
    </recommendedName>
</protein>
<keyword evidence="1" id="KW-1133">Transmembrane helix</keyword>
<evidence type="ECO:0008006" key="4">
    <source>
        <dbReference type="Google" id="ProtNLM"/>
    </source>
</evidence>
<organism evidence="2 3">
    <name type="scientific">Chitinophaga rhizophila</name>
    <dbReference type="NCBI Taxonomy" id="2866212"/>
    <lineage>
        <taxon>Bacteria</taxon>
        <taxon>Pseudomonadati</taxon>
        <taxon>Bacteroidota</taxon>
        <taxon>Chitinophagia</taxon>
        <taxon>Chitinophagales</taxon>
        <taxon>Chitinophagaceae</taxon>
        <taxon>Chitinophaga</taxon>
    </lineage>
</organism>
<dbReference type="EMBL" id="JAICCF010000004">
    <property type="protein sequence ID" value="MBW8687054.1"/>
    <property type="molecule type" value="Genomic_DNA"/>
</dbReference>
<feature type="transmembrane region" description="Helical" evidence="1">
    <location>
        <begin position="86"/>
        <end position="108"/>
    </location>
</feature>
<keyword evidence="1" id="KW-0812">Transmembrane</keyword>
<name>A0ABS7GH80_9BACT</name>